<keyword evidence="2" id="KW-0732">Signal</keyword>
<dbReference type="AlphaFoldDB" id="A0AA39AJ06"/>
<evidence type="ECO:0000313" key="4">
    <source>
        <dbReference type="Proteomes" id="UP001168098"/>
    </source>
</evidence>
<reference evidence="3 4" key="1">
    <citation type="journal article" date="2023" name="BMC Biotechnol.">
        <title>Vitis rotundifolia cv Carlos genome sequencing.</title>
        <authorList>
            <person name="Huff M."/>
            <person name="Hulse-Kemp A."/>
            <person name="Scheffler B."/>
            <person name="Youngblood R."/>
            <person name="Simpson S."/>
            <person name="Babiker E."/>
            <person name="Staton M."/>
        </authorList>
    </citation>
    <scope>NUCLEOTIDE SEQUENCE [LARGE SCALE GENOMIC DNA]</scope>
    <source>
        <tissue evidence="3">Leaf</tissue>
    </source>
</reference>
<feature type="compositionally biased region" description="Acidic residues" evidence="1">
    <location>
        <begin position="200"/>
        <end position="220"/>
    </location>
</feature>
<feature type="compositionally biased region" description="Acidic residues" evidence="1">
    <location>
        <begin position="117"/>
        <end position="136"/>
    </location>
</feature>
<name>A0AA39AJ06_VITRO</name>
<gene>
    <name evidence="3" type="ORF">PVL29_000133</name>
</gene>
<evidence type="ECO:0000256" key="2">
    <source>
        <dbReference type="SAM" id="SignalP"/>
    </source>
</evidence>
<feature type="signal peptide" evidence="2">
    <location>
        <begin position="1"/>
        <end position="17"/>
    </location>
</feature>
<proteinExistence type="predicted"/>
<dbReference type="EMBL" id="JARBHA010000001">
    <property type="protein sequence ID" value="KAJ9707915.1"/>
    <property type="molecule type" value="Genomic_DNA"/>
</dbReference>
<feature type="compositionally biased region" description="Acidic residues" evidence="1">
    <location>
        <begin position="164"/>
        <end position="173"/>
    </location>
</feature>
<evidence type="ECO:0000256" key="1">
    <source>
        <dbReference type="SAM" id="MobiDB-lite"/>
    </source>
</evidence>
<dbReference type="Proteomes" id="UP001168098">
    <property type="component" value="Unassembled WGS sequence"/>
</dbReference>
<comment type="caution">
    <text evidence="3">The sequence shown here is derived from an EMBL/GenBank/DDBJ whole genome shotgun (WGS) entry which is preliminary data.</text>
</comment>
<feature type="region of interest" description="Disordered" evidence="1">
    <location>
        <begin position="30"/>
        <end position="79"/>
    </location>
</feature>
<feature type="region of interest" description="Disordered" evidence="1">
    <location>
        <begin position="110"/>
        <end position="233"/>
    </location>
</feature>
<feature type="compositionally biased region" description="Basic and acidic residues" evidence="1">
    <location>
        <begin position="148"/>
        <end position="163"/>
    </location>
</feature>
<accession>A0AA39AJ06</accession>
<evidence type="ECO:0000313" key="3">
    <source>
        <dbReference type="EMBL" id="KAJ9707915.1"/>
    </source>
</evidence>
<keyword evidence="4" id="KW-1185">Reference proteome</keyword>
<sequence length="233" mass="26122">MIEQSAFIDALMVVALAYVVEHALNQQPNQIHNHQNPNQKPTNHNPEKHPIHFPAVNHHCPEDPAYDSTDHEVHEHQRCRHPRLPLQQLIALLHRREPVHRLQHRHYACEVPQGGDVDMDDDEEQENDHQSEEEEQGTLHIDGDDEEHQGGAEHRVVGDHEEANPDEGDEEALENPRNCGHGGGERDGLGGVKGGHGEDDGGCGEEREGEEEDEVAELESEEKGPLMVGVSWV</sequence>
<feature type="compositionally biased region" description="Low complexity" evidence="1">
    <location>
        <begin position="30"/>
        <end position="39"/>
    </location>
</feature>
<organism evidence="3 4">
    <name type="scientific">Vitis rotundifolia</name>
    <name type="common">Muscadine grape</name>
    <dbReference type="NCBI Taxonomy" id="103349"/>
    <lineage>
        <taxon>Eukaryota</taxon>
        <taxon>Viridiplantae</taxon>
        <taxon>Streptophyta</taxon>
        <taxon>Embryophyta</taxon>
        <taxon>Tracheophyta</taxon>
        <taxon>Spermatophyta</taxon>
        <taxon>Magnoliopsida</taxon>
        <taxon>eudicotyledons</taxon>
        <taxon>Gunneridae</taxon>
        <taxon>Pentapetalae</taxon>
        <taxon>rosids</taxon>
        <taxon>Vitales</taxon>
        <taxon>Vitaceae</taxon>
        <taxon>Viteae</taxon>
        <taxon>Vitis</taxon>
    </lineage>
</organism>
<feature type="chain" id="PRO_5041394480" evidence="2">
    <location>
        <begin position="18"/>
        <end position="233"/>
    </location>
</feature>
<protein>
    <submittedName>
        <fullName evidence="3">Uncharacterized protein</fullName>
    </submittedName>
</protein>